<evidence type="ECO:0000313" key="2">
    <source>
        <dbReference type="EMBL" id="PSB05161.1"/>
    </source>
</evidence>
<reference evidence="2 3" key="1">
    <citation type="submission" date="2018-02" db="EMBL/GenBank/DDBJ databases">
        <authorList>
            <person name="Cohen D.B."/>
            <person name="Kent A.D."/>
        </authorList>
    </citation>
    <scope>NUCLEOTIDE SEQUENCE [LARGE SCALE GENOMIC DNA]</scope>
    <source>
        <strain evidence="2 3">CCAP 1448/3</strain>
    </source>
</reference>
<dbReference type="SUPFAM" id="SSF51161">
    <property type="entry name" value="Trimeric LpxA-like enzymes"/>
    <property type="match status" value="1"/>
</dbReference>
<dbReference type="EMBL" id="PVWJ01000002">
    <property type="protein sequence ID" value="PSB05161.1"/>
    <property type="molecule type" value="Genomic_DNA"/>
</dbReference>
<comment type="caution">
    <text evidence="2">The sequence shown here is derived from an EMBL/GenBank/DDBJ whole genome shotgun (WGS) entry which is preliminary data.</text>
</comment>
<reference evidence="2 3" key="2">
    <citation type="submission" date="2018-03" db="EMBL/GenBank/DDBJ databases">
        <title>The ancient ancestry and fast evolution of plastids.</title>
        <authorList>
            <person name="Moore K.R."/>
            <person name="Magnabosco C."/>
            <person name="Momper L."/>
            <person name="Gold D.A."/>
            <person name="Bosak T."/>
            <person name="Fournier G.P."/>
        </authorList>
    </citation>
    <scope>NUCLEOTIDE SEQUENCE [LARGE SCALE GENOMIC DNA]</scope>
    <source>
        <strain evidence="2 3">CCAP 1448/3</strain>
    </source>
</reference>
<gene>
    <name evidence="2" type="ORF">C7B64_00500</name>
</gene>
<dbReference type="GO" id="GO:0031470">
    <property type="term" value="C:carboxysome"/>
    <property type="evidence" value="ECO:0007669"/>
    <property type="project" value="UniProtKB-ARBA"/>
</dbReference>
<feature type="transmembrane region" description="Helical" evidence="1">
    <location>
        <begin position="6"/>
        <end position="28"/>
    </location>
</feature>
<name>A0A2T1CA84_9CYAN</name>
<accession>A0A2T1CA84</accession>
<proteinExistence type="predicted"/>
<dbReference type="Proteomes" id="UP000238762">
    <property type="component" value="Unassembled WGS sequence"/>
</dbReference>
<keyword evidence="3" id="KW-1185">Reference proteome</keyword>
<keyword evidence="1" id="KW-0812">Transmembrane</keyword>
<dbReference type="GO" id="GO:0016740">
    <property type="term" value="F:transferase activity"/>
    <property type="evidence" value="ECO:0007669"/>
    <property type="project" value="UniProtKB-KW"/>
</dbReference>
<dbReference type="AlphaFoldDB" id="A0A2T1CA84"/>
<keyword evidence="2" id="KW-0808">Transferase</keyword>
<keyword evidence="1" id="KW-0472">Membrane</keyword>
<keyword evidence="1" id="KW-1133">Transmembrane helix</keyword>
<dbReference type="Gene3D" id="2.160.10.10">
    <property type="entry name" value="Hexapeptide repeat proteins"/>
    <property type="match status" value="1"/>
</dbReference>
<evidence type="ECO:0000313" key="3">
    <source>
        <dbReference type="Proteomes" id="UP000238762"/>
    </source>
</evidence>
<organism evidence="2 3">
    <name type="scientific">Merismopedia glauca CCAP 1448/3</name>
    <dbReference type="NCBI Taxonomy" id="1296344"/>
    <lineage>
        <taxon>Bacteria</taxon>
        <taxon>Bacillati</taxon>
        <taxon>Cyanobacteriota</taxon>
        <taxon>Cyanophyceae</taxon>
        <taxon>Synechococcales</taxon>
        <taxon>Merismopediaceae</taxon>
        <taxon>Merismopedia</taxon>
    </lineage>
</organism>
<feature type="transmembrane region" description="Helical" evidence="1">
    <location>
        <begin position="82"/>
        <end position="105"/>
    </location>
</feature>
<dbReference type="OrthoDB" id="572366at2"/>
<dbReference type="GO" id="GO:0043886">
    <property type="term" value="F:structural constituent of carboxysome shell"/>
    <property type="evidence" value="ECO:0007669"/>
    <property type="project" value="UniProtKB-ARBA"/>
</dbReference>
<dbReference type="RefSeq" id="WP_106286706.1">
    <property type="nucleotide sequence ID" value="NZ_CAWNTC010000104.1"/>
</dbReference>
<evidence type="ECO:0000256" key="1">
    <source>
        <dbReference type="SAM" id="Phobius"/>
    </source>
</evidence>
<feature type="transmembrane region" description="Helical" evidence="1">
    <location>
        <begin position="35"/>
        <end position="53"/>
    </location>
</feature>
<dbReference type="InterPro" id="IPR011004">
    <property type="entry name" value="Trimer_LpxA-like_sf"/>
</dbReference>
<protein>
    <submittedName>
        <fullName evidence="2">Acyl transferase</fullName>
    </submittedName>
</protein>
<sequence length="209" mass="23587">MTWLSVILSFFPTLVMLLGVVSFVWLCIEPSIFSAVALLAVFYVLPLLVYWLHHLFYPLKEGISYLEGKNYAPWWGTHQIQLIYIAFPALETILRLIPGLFSLWLRLWGAKVGQGVYWTSRLEIGDRSLLEIGDRVVFGHGIGIYSHAVKPKKDNLMLYAKRVKIGDGAFISAGCRLGPGVEIPAGAYVPVTTDLYPNQKWDEDTGTRR</sequence>